<evidence type="ECO:0000313" key="3">
    <source>
        <dbReference type="EMBL" id="KAH7279623.1"/>
    </source>
</evidence>
<dbReference type="Pfam" id="PF02704">
    <property type="entry name" value="GASA"/>
    <property type="match status" value="1"/>
</dbReference>
<accession>A0A8T2Q7T9</accession>
<keyword evidence="2" id="KW-0732">Signal</keyword>
<comment type="caution">
    <text evidence="3">The sequence shown here is derived from an EMBL/GenBank/DDBJ whole genome shotgun (WGS) entry which is preliminary data.</text>
</comment>
<dbReference type="Proteomes" id="UP000825935">
    <property type="component" value="Chromosome 37"/>
</dbReference>
<dbReference type="EMBL" id="CM035442">
    <property type="protein sequence ID" value="KAH7279623.1"/>
    <property type="molecule type" value="Genomic_DNA"/>
</dbReference>
<comment type="similarity">
    <text evidence="1">Belongs to the GASA family.</text>
</comment>
<evidence type="ECO:0000256" key="1">
    <source>
        <dbReference type="ARBA" id="ARBA00010582"/>
    </source>
</evidence>
<name>A0A8T2Q7T9_CERRI</name>
<feature type="signal peptide" evidence="2">
    <location>
        <begin position="1"/>
        <end position="28"/>
    </location>
</feature>
<dbReference type="InterPro" id="IPR003854">
    <property type="entry name" value="GASA"/>
</dbReference>
<proteinExistence type="inferred from homology"/>
<feature type="chain" id="PRO_5035815551" evidence="2">
    <location>
        <begin position="29"/>
        <end position="124"/>
    </location>
</feature>
<protein>
    <submittedName>
        <fullName evidence="3">Uncharacterized protein</fullName>
    </submittedName>
</protein>
<keyword evidence="4" id="KW-1185">Reference proteome</keyword>
<sequence length="124" mass="13521">MASSRLSALLLLVVAALLLCTLVPSIAAEEDHLIDDLVEDDGNDLSSSFARLQPALLQRKLLGYDCPGRCKGRCRLAGAYKRCIQMCMICCKDCSCVPPGTYGNKWACPCYARMKNDKGTDKCP</sequence>
<evidence type="ECO:0000313" key="4">
    <source>
        <dbReference type="Proteomes" id="UP000825935"/>
    </source>
</evidence>
<dbReference type="AlphaFoldDB" id="A0A8T2Q7T9"/>
<dbReference type="PANTHER" id="PTHR23201">
    <property type="entry name" value="EXTENSIN, PROLINE-RICH PROTEIN"/>
    <property type="match status" value="1"/>
</dbReference>
<dbReference type="OrthoDB" id="847210at2759"/>
<gene>
    <name evidence="3" type="ORF">KP509_37G026700</name>
</gene>
<evidence type="ECO:0000256" key="2">
    <source>
        <dbReference type="SAM" id="SignalP"/>
    </source>
</evidence>
<reference evidence="3" key="1">
    <citation type="submission" date="2021-08" db="EMBL/GenBank/DDBJ databases">
        <title>WGS assembly of Ceratopteris richardii.</title>
        <authorList>
            <person name="Marchant D.B."/>
            <person name="Chen G."/>
            <person name="Jenkins J."/>
            <person name="Shu S."/>
            <person name="Leebens-Mack J."/>
            <person name="Grimwood J."/>
            <person name="Schmutz J."/>
            <person name="Soltis P."/>
            <person name="Soltis D."/>
            <person name="Chen Z.-H."/>
        </authorList>
    </citation>
    <scope>NUCLEOTIDE SEQUENCE</scope>
    <source>
        <strain evidence="3">Whitten #5841</strain>
        <tissue evidence="3">Leaf</tissue>
    </source>
</reference>
<organism evidence="3 4">
    <name type="scientific">Ceratopteris richardii</name>
    <name type="common">Triangle waterfern</name>
    <dbReference type="NCBI Taxonomy" id="49495"/>
    <lineage>
        <taxon>Eukaryota</taxon>
        <taxon>Viridiplantae</taxon>
        <taxon>Streptophyta</taxon>
        <taxon>Embryophyta</taxon>
        <taxon>Tracheophyta</taxon>
        <taxon>Polypodiopsida</taxon>
        <taxon>Polypodiidae</taxon>
        <taxon>Polypodiales</taxon>
        <taxon>Pteridineae</taxon>
        <taxon>Pteridaceae</taxon>
        <taxon>Parkerioideae</taxon>
        <taxon>Ceratopteris</taxon>
    </lineage>
</organism>